<feature type="domain" description="H-type lectin" evidence="1">
    <location>
        <begin position="226"/>
        <end position="292"/>
    </location>
</feature>
<reference evidence="2 3" key="1">
    <citation type="submission" date="2019-04" db="EMBL/GenBank/DDBJ databases">
        <title>Friends and foes A comparative genomics study of 23 Aspergillus species from section Flavi.</title>
        <authorList>
            <consortium name="DOE Joint Genome Institute"/>
            <person name="Kjaerbolling I."/>
            <person name="Vesth T."/>
            <person name="Frisvad J.C."/>
            <person name="Nybo J.L."/>
            <person name="Theobald S."/>
            <person name="Kildgaard S."/>
            <person name="Isbrandt T."/>
            <person name="Kuo A."/>
            <person name="Sato A."/>
            <person name="Lyhne E.K."/>
            <person name="Kogle M.E."/>
            <person name="Wiebenga A."/>
            <person name="Kun R.S."/>
            <person name="Lubbers R.J."/>
            <person name="Makela M.R."/>
            <person name="Barry K."/>
            <person name="Chovatia M."/>
            <person name="Clum A."/>
            <person name="Daum C."/>
            <person name="Haridas S."/>
            <person name="He G."/>
            <person name="LaButti K."/>
            <person name="Lipzen A."/>
            <person name="Mondo S."/>
            <person name="Riley R."/>
            <person name="Salamov A."/>
            <person name="Simmons B.A."/>
            <person name="Magnuson J.K."/>
            <person name="Henrissat B."/>
            <person name="Mortensen U.H."/>
            <person name="Larsen T.O."/>
            <person name="Devries R.P."/>
            <person name="Grigoriev I.V."/>
            <person name="Machida M."/>
            <person name="Baker S.E."/>
            <person name="Andersen M.R."/>
        </authorList>
    </citation>
    <scope>NUCLEOTIDE SEQUENCE [LARGE SCALE GENOMIC DNA]</scope>
    <source>
        <strain evidence="2 3">IBT 18842</strain>
    </source>
</reference>
<dbReference type="AlphaFoldDB" id="A0A5N6TVW5"/>
<dbReference type="Gene3D" id="2.60.40.2080">
    <property type="match status" value="3"/>
</dbReference>
<dbReference type="GO" id="GO:0046871">
    <property type="term" value="F:N-acetylgalactosamine binding"/>
    <property type="evidence" value="ECO:0007669"/>
    <property type="project" value="TreeGrafter"/>
</dbReference>
<dbReference type="SUPFAM" id="SSF141086">
    <property type="entry name" value="Agglutinin HPA-like"/>
    <property type="match status" value="3"/>
</dbReference>
<evidence type="ECO:0000313" key="2">
    <source>
        <dbReference type="EMBL" id="KAE8150515.1"/>
    </source>
</evidence>
<dbReference type="OrthoDB" id="291007at2759"/>
<dbReference type="GO" id="GO:0098609">
    <property type="term" value="P:cell-cell adhesion"/>
    <property type="evidence" value="ECO:0007669"/>
    <property type="project" value="TreeGrafter"/>
</dbReference>
<accession>A0A5N6TVW5</accession>
<evidence type="ECO:0000259" key="1">
    <source>
        <dbReference type="Pfam" id="PF09458"/>
    </source>
</evidence>
<gene>
    <name evidence="2" type="ORF">BDV25DRAFT_110336</name>
</gene>
<dbReference type="GO" id="GO:0009986">
    <property type="term" value="C:cell surface"/>
    <property type="evidence" value="ECO:0007669"/>
    <property type="project" value="TreeGrafter"/>
</dbReference>
<dbReference type="InterPro" id="IPR037221">
    <property type="entry name" value="H-type_lectin_dom_sf"/>
</dbReference>
<dbReference type="EMBL" id="ML742092">
    <property type="protein sequence ID" value="KAE8150515.1"/>
    <property type="molecule type" value="Genomic_DNA"/>
</dbReference>
<protein>
    <recommendedName>
        <fullName evidence="1">H-type lectin domain-containing protein</fullName>
    </recommendedName>
</protein>
<organism evidence="2 3">
    <name type="scientific">Aspergillus avenaceus</name>
    <dbReference type="NCBI Taxonomy" id="36643"/>
    <lineage>
        <taxon>Eukaryota</taxon>
        <taxon>Fungi</taxon>
        <taxon>Dikarya</taxon>
        <taxon>Ascomycota</taxon>
        <taxon>Pezizomycotina</taxon>
        <taxon>Eurotiomycetes</taxon>
        <taxon>Eurotiomycetidae</taxon>
        <taxon>Eurotiales</taxon>
        <taxon>Aspergillaceae</taxon>
        <taxon>Aspergillus</taxon>
        <taxon>Aspergillus subgen. Circumdati</taxon>
    </lineage>
</organism>
<dbReference type="GO" id="GO:0098636">
    <property type="term" value="C:protein complex involved in cell adhesion"/>
    <property type="evidence" value="ECO:0007669"/>
    <property type="project" value="TreeGrafter"/>
</dbReference>
<sequence>MAETNTVPDLLNLGGFNTMEVRPWDKPTHENEKEKNFVGKHTSTPTTVHGLNWLDLNCGFNIRVDPQIINPTPEKFTASIRSWSDTQLYSAGFNWLEIPRIFQYIPYIPLIQTGTFDTEEKREWTKPQLKNSKSVKFRTPYHAPPKVVCFLRYLDLERGKNWRIKTYATEVTSTGFTINIDSWADTVMYRASASWFAYPADTPGIDSGRFAATDIRPWNKPQLDNSKTVSFTKKFAKTPKMFIALDEFDYDSSKNLRLKTSVSNVSNTGFTWHLQAWADSIMYNAAASYVAWDQPRD</sequence>
<name>A0A5N6TVW5_ASPAV</name>
<keyword evidence="3" id="KW-1185">Reference proteome</keyword>
<evidence type="ECO:0000313" key="3">
    <source>
        <dbReference type="Proteomes" id="UP000325780"/>
    </source>
</evidence>
<dbReference type="InterPro" id="IPR052487">
    <property type="entry name" value="Galactose-binding_lectin"/>
</dbReference>
<dbReference type="PANTHER" id="PTHR46938">
    <property type="entry name" value="DISCOIDIN-1 SUBUNIT A-RELATED-RELATED"/>
    <property type="match status" value="1"/>
</dbReference>
<dbReference type="GO" id="GO:0030247">
    <property type="term" value="F:polysaccharide binding"/>
    <property type="evidence" value="ECO:0007669"/>
    <property type="project" value="TreeGrafter"/>
</dbReference>
<proteinExistence type="predicted"/>
<dbReference type="InterPro" id="IPR019019">
    <property type="entry name" value="H-type_lectin_domain"/>
</dbReference>
<dbReference type="Proteomes" id="UP000325780">
    <property type="component" value="Unassembled WGS sequence"/>
</dbReference>
<dbReference type="Pfam" id="PF09458">
    <property type="entry name" value="H_lectin"/>
    <property type="match status" value="3"/>
</dbReference>
<dbReference type="GO" id="GO:0070492">
    <property type="term" value="F:oligosaccharide binding"/>
    <property type="evidence" value="ECO:0007669"/>
    <property type="project" value="TreeGrafter"/>
</dbReference>
<feature type="domain" description="H-type lectin" evidence="1">
    <location>
        <begin position="35"/>
        <end position="96"/>
    </location>
</feature>
<feature type="domain" description="H-type lectin" evidence="1">
    <location>
        <begin position="132"/>
        <end position="198"/>
    </location>
</feature>